<reference evidence="11" key="1">
    <citation type="journal article" date="2019" name="Int. J. Syst. Evol. Microbiol.">
        <title>The Global Catalogue of Microorganisms (GCM) 10K type strain sequencing project: providing services to taxonomists for standard genome sequencing and annotation.</title>
        <authorList>
            <consortium name="The Broad Institute Genomics Platform"/>
            <consortium name="The Broad Institute Genome Sequencing Center for Infectious Disease"/>
            <person name="Wu L."/>
            <person name="Ma J."/>
        </authorList>
    </citation>
    <scope>NUCLEOTIDE SEQUENCE [LARGE SCALE GENOMIC DNA]</scope>
    <source>
        <strain evidence="11">CGMCC 1.15772</strain>
    </source>
</reference>
<dbReference type="Gene3D" id="3.40.50.1010">
    <property type="entry name" value="5'-nuclease"/>
    <property type="match status" value="1"/>
</dbReference>
<dbReference type="InterPro" id="IPR022907">
    <property type="entry name" value="VapC_family"/>
</dbReference>
<evidence type="ECO:0000313" key="10">
    <source>
        <dbReference type="EMBL" id="MFC6591435.1"/>
    </source>
</evidence>
<comment type="similarity">
    <text evidence="7 8">Belongs to the PINc/VapC protein family.</text>
</comment>
<evidence type="ECO:0000256" key="8">
    <source>
        <dbReference type="HAMAP-Rule" id="MF_00265"/>
    </source>
</evidence>
<evidence type="ECO:0000256" key="4">
    <source>
        <dbReference type="ARBA" id="ARBA00022723"/>
    </source>
</evidence>
<keyword evidence="11" id="KW-1185">Reference proteome</keyword>
<protein>
    <recommendedName>
        <fullName evidence="8">Ribonuclease VapC</fullName>
        <shortName evidence="8">RNase VapC</shortName>
        <ecNumber evidence="8">3.1.-.-</ecNumber>
    </recommendedName>
    <alternativeName>
        <fullName evidence="8">Toxin VapC</fullName>
    </alternativeName>
</protein>
<keyword evidence="8" id="KW-0800">Toxin</keyword>
<dbReference type="Proteomes" id="UP001596297">
    <property type="component" value="Unassembled WGS sequence"/>
</dbReference>
<sequence>MTLYSLDTNVISAVIDGDETVKRRWLEAKAQRHTLSMSAFVYYEVKRGLDLPRRARKYAAFQGIVTQTQILVPDVATYDIAAEIYQKLKASGKPIGDADIIIAATALRYGAVLVTRNQKHMKQIDGLELENWHPESPKEEASQ</sequence>
<gene>
    <name evidence="8" type="primary">vapC</name>
    <name evidence="10" type="ORF">ACFP81_05025</name>
</gene>
<evidence type="ECO:0000256" key="1">
    <source>
        <dbReference type="ARBA" id="ARBA00001946"/>
    </source>
</evidence>
<comment type="cofactor">
    <cofactor evidence="1 8">
        <name>Mg(2+)</name>
        <dbReference type="ChEBI" id="CHEBI:18420"/>
    </cofactor>
</comment>
<dbReference type="RefSeq" id="WP_380082440.1">
    <property type="nucleotide sequence ID" value="NZ_JBHSWD010000001.1"/>
</dbReference>
<keyword evidence="6 8" id="KW-0460">Magnesium</keyword>
<dbReference type="HAMAP" id="MF_00265">
    <property type="entry name" value="VapC_Nob1"/>
    <property type="match status" value="1"/>
</dbReference>
<accession>A0ABW1YAU2</accession>
<feature type="binding site" evidence="8">
    <location>
        <position position="7"/>
    </location>
    <ligand>
        <name>Mg(2+)</name>
        <dbReference type="ChEBI" id="CHEBI:18420"/>
    </ligand>
</feature>
<dbReference type="EC" id="3.1.-.-" evidence="8"/>
<dbReference type="EMBL" id="JBHSWD010000001">
    <property type="protein sequence ID" value="MFC6591435.1"/>
    <property type="molecule type" value="Genomic_DNA"/>
</dbReference>
<evidence type="ECO:0000313" key="11">
    <source>
        <dbReference type="Proteomes" id="UP001596297"/>
    </source>
</evidence>
<evidence type="ECO:0000259" key="9">
    <source>
        <dbReference type="Pfam" id="PF01850"/>
    </source>
</evidence>
<dbReference type="PANTHER" id="PTHR33653:SF1">
    <property type="entry name" value="RIBONUCLEASE VAPC2"/>
    <property type="match status" value="1"/>
</dbReference>
<evidence type="ECO:0000256" key="5">
    <source>
        <dbReference type="ARBA" id="ARBA00022801"/>
    </source>
</evidence>
<evidence type="ECO:0000256" key="6">
    <source>
        <dbReference type="ARBA" id="ARBA00022842"/>
    </source>
</evidence>
<evidence type="ECO:0000256" key="2">
    <source>
        <dbReference type="ARBA" id="ARBA00022649"/>
    </source>
</evidence>
<feature type="domain" description="PIN" evidence="9">
    <location>
        <begin position="6"/>
        <end position="125"/>
    </location>
</feature>
<keyword evidence="3 8" id="KW-0540">Nuclease</keyword>
<keyword evidence="5 8" id="KW-0378">Hydrolase</keyword>
<dbReference type="SUPFAM" id="SSF88723">
    <property type="entry name" value="PIN domain-like"/>
    <property type="match status" value="1"/>
</dbReference>
<organism evidence="10 11">
    <name type="scientific">Deinococcus lacus</name>
    <dbReference type="NCBI Taxonomy" id="392561"/>
    <lineage>
        <taxon>Bacteria</taxon>
        <taxon>Thermotogati</taxon>
        <taxon>Deinococcota</taxon>
        <taxon>Deinococci</taxon>
        <taxon>Deinococcales</taxon>
        <taxon>Deinococcaceae</taxon>
        <taxon>Deinococcus</taxon>
    </lineage>
</organism>
<comment type="function">
    <text evidence="8">Toxic component of a toxin-antitoxin (TA) system. An RNase.</text>
</comment>
<dbReference type="Pfam" id="PF01850">
    <property type="entry name" value="PIN"/>
    <property type="match status" value="1"/>
</dbReference>
<name>A0ABW1YAU2_9DEIO</name>
<dbReference type="PANTHER" id="PTHR33653">
    <property type="entry name" value="RIBONUCLEASE VAPC2"/>
    <property type="match status" value="1"/>
</dbReference>
<dbReference type="InterPro" id="IPR002716">
    <property type="entry name" value="PIN_dom"/>
</dbReference>
<feature type="binding site" evidence="8">
    <location>
        <position position="99"/>
    </location>
    <ligand>
        <name>Mg(2+)</name>
        <dbReference type="ChEBI" id="CHEBI:18420"/>
    </ligand>
</feature>
<evidence type="ECO:0000256" key="3">
    <source>
        <dbReference type="ARBA" id="ARBA00022722"/>
    </source>
</evidence>
<proteinExistence type="inferred from homology"/>
<dbReference type="InterPro" id="IPR050556">
    <property type="entry name" value="Type_II_TA_system_RNase"/>
</dbReference>
<evidence type="ECO:0000256" key="7">
    <source>
        <dbReference type="ARBA" id="ARBA00038093"/>
    </source>
</evidence>
<keyword evidence="4 8" id="KW-0479">Metal-binding</keyword>
<dbReference type="InterPro" id="IPR029060">
    <property type="entry name" value="PIN-like_dom_sf"/>
</dbReference>
<keyword evidence="2 8" id="KW-1277">Toxin-antitoxin system</keyword>
<comment type="caution">
    <text evidence="10">The sequence shown here is derived from an EMBL/GenBank/DDBJ whole genome shotgun (WGS) entry which is preliminary data.</text>
</comment>